<keyword evidence="2" id="KW-0732">Signal</keyword>
<gene>
    <name evidence="3" type="ORF">K431DRAFT_287168</name>
</gene>
<evidence type="ECO:0000313" key="4">
    <source>
        <dbReference type="Proteomes" id="UP000799441"/>
    </source>
</evidence>
<evidence type="ECO:0000313" key="3">
    <source>
        <dbReference type="EMBL" id="KAF2718994.1"/>
    </source>
</evidence>
<dbReference type="Gene3D" id="2.70.50.70">
    <property type="match status" value="1"/>
</dbReference>
<reference evidence="3" key="1">
    <citation type="journal article" date="2020" name="Stud. Mycol.">
        <title>101 Dothideomycetes genomes: a test case for predicting lifestyles and emergence of pathogens.</title>
        <authorList>
            <person name="Haridas S."/>
            <person name="Albert R."/>
            <person name="Binder M."/>
            <person name="Bloem J."/>
            <person name="Labutti K."/>
            <person name="Salamov A."/>
            <person name="Andreopoulos B."/>
            <person name="Baker S."/>
            <person name="Barry K."/>
            <person name="Bills G."/>
            <person name="Bluhm B."/>
            <person name="Cannon C."/>
            <person name="Castanera R."/>
            <person name="Culley D."/>
            <person name="Daum C."/>
            <person name="Ezra D."/>
            <person name="Gonzalez J."/>
            <person name="Henrissat B."/>
            <person name="Kuo A."/>
            <person name="Liang C."/>
            <person name="Lipzen A."/>
            <person name="Lutzoni F."/>
            <person name="Magnuson J."/>
            <person name="Mondo S."/>
            <person name="Nolan M."/>
            <person name="Ohm R."/>
            <person name="Pangilinan J."/>
            <person name="Park H.-J."/>
            <person name="Ramirez L."/>
            <person name="Alfaro M."/>
            <person name="Sun H."/>
            <person name="Tritt A."/>
            <person name="Yoshinaga Y."/>
            <person name="Zwiers L.-H."/>
            <person name="Turgeon B."/>
            <person name="Goodwin S."/>
            <person name="Spatafora J."/>
            <person name="Crous P."/>
            <person name="Grigoriev I."/>
        </authorList>
    </citation>
    <scope>NUCLEOTIDE SEQUENCE</scope>
    <source>
        <strain evidence="3">CBS 116435</strain>
    </source>
</reference>
<evidence type="ECO:0000256" key="1">
    <source>
        <dbReference type="SAM" id="MobiDB-lite"/>
    </source>
</evidence>
<protein>
    <submittedName>
        <fullName evidence="3">Lytic polysaccharide monooxygenase</fullName>
    </submittedName>
</protein>
<feature type="compositionally biased region" description="Low complexity" evidence="1">
    <location>
        <begin position="270"/>
        <end position="349"/>
    </location>
</feature>
<feature type="signal peptide" evidence="2">
    <location>
        <begin position="1"/>
        <end position="21"/>
    </location>
</feature>
<keyword evidence="3" id="KW-0503">Monooxygenase</keyword>
<feature type="chain" id="PRO_5040109512" evidence="2">
    <location>
        <begin position="22"/>
        <end position="422"/>
    </location>
</feature>
<comment type="caution">
    <text evidence="3">The sequence shown here is derived from an EMBL/GenBank/DDBJ whole genome shotgun (WGS) entry which is preliminary data.</text>
</comment>
<organism evidence="3 4">
    <name type="scientific">Polychaeton citri CBS 116435</name>
    <dbReference type="NCBI Taxonomy" id="1314669"/>
    <lineage>
        <taxon>Eukaryota</taxon>
        <taxon>Fungi</taxon>
        <taxon>Dikarya</taxon>
        <taxon>Ascomycota</taxon>
        <taxon>Pezizomycotina</taxon>
        <taxon>Dothideomycetes</taxon>
        <taxon>Dothideomycetidae</taxon>
        <taxon>Capnodiales</taxon>
        <taxon>Capnodiaceae</taxon>
        <taxon>Polychaeton</taxon>
    </lineage>
</organism>
<dbReference type="PANTHER" id="PTHR36182">
    <property type="entry name" value="PROTEIN, PUTATIVE (AFU_ORTHOLOGUE AFUA_6G10930)-RELATED"/>
    <property type="match status" value="1"/>
</dbReference>
<feature type="region of interest" description="Disordered" evidence="1">
    <location>
        <begin position="246"/>
        <end position="353"/>
    </location>
</feature>
<name>A0A9P4ULX9_9PEZI</name>
<keyword evidence="3" id="KW-0560">Oxidoreductase</keyword>
<dbReference type="GO" id="GO:0004497">
    <property type="term" value="F:monooxygenase activity"/>
    <property type="evidence" value="ECO:0007669"/>
    <property type="project" value="UniProtKB-KW"/>
</dbReference>
<proteinExistence type="predicted"/>
<dbReference type="AlphaFoldDB" id="A0A9P4ULX9"/>
<dbReference type="Proteomes" id="UP000799441">
    <property type="component" value="Unassembled WGS sequence"/>
</dbReference>
<dbReference type="OrthoDB" id="2342176at2759"/>
<feature type="compositionally biased region" description="Low complexity" evidence="1">
    <location>
        <begin position="246"/>
        <end position="260"/>
    </location>
</feature>
<evidence type="ECO:0000256" key="2">
    <source>
        <dbReference type="SAM" id="SignalP"/>
    </source>
</evidence>
<keyword evidence="4" id="KW-1185">Reference proteome</keyword>
<dbReference type="EMBL" id="MU003817">
    <property type="protein sequence ID" value="KAF2718994.1"/>
    <property type="molecule type" value="Genomic_DNA"/>
</dbReference>
<accession>A0A9P4ULX9</accession>
<sequence length="422" mass="42653">MAMNAFRIGFAAIALIQSAKAHLVMNTPTPYDVAKVSTSPLNGEGINFPCQAGSTTDWDQASGDATQMKVGQKNPLKFTGSAAHGGGSCQLSVTYEFPPPADPAKWHVIHTYLGGCPTNAAGNLQTAGSDKYGRPDGPDCALGQEGECMNQYEFDLPEGIKNGKATLAWTWFNKIGNREMYMNCAPVEISGGSDSDDVVNTLPSMFVANIPGYCTTGEGNLNIPNPGKFVTNGETVDDAAIGTCSKGASTSSGNPSSYGSSGSGSGGAAAGSSSAASPQVTVTTMSTVTSGSSSPATSAAYPYPSSNAGGSDAAPTDAPSPSSSGYGSGSSSSSSNGSAASGTESSGDSVSCSTPGDVVCIGDGFWGMCNTDKVAVKMALADGTTCSNGVIAKAKARRHARDHMQRHKRGLLGVKSGGIGWF</sequence>
<dbReference type="PANTHER" id="PTHR36182:SF2">
    <property type="entry name" value="LYTIC POLYSACCHARIDE MONOOXYGENASE"/>
    <property type="match status" value="1"/>
</dbReference>